<dbReference type="AlphaFoldDB" id="G7LCQ7"/>
<dbReference type="Proteomes" id="UP000002051">
    <property type="component" value="Chromosome 8"/>
</dbReference>
<dbReference type="EMBL" id="CM001224">
    <property type="protein sequence ID" value="AET02124.1"/>
    <property type="molecule type" value="Genomic_DNA"/>
</dbReference>
<sequence length="76" mass="9191">MDTYKKIRKLTFDDIRGLRFDSEEKETQYYDIYEEFHGFVIRKDDVNKDSDGNIVACRLICNREGESKNKKKQSRY</sequence>
<evidence type="ECO:0000313" key="3">
    <source>
        <dbReference type="Proteomes" id="UP000002051"/>
    </source>
</evidence>
<dbReference type="GO" id="GO:0003677">
    <property type="term" value="F:DNA binding"/>
    <property type="evidence" value="ECO:0007669"/>
    <property type="project" value="UniProtKB-KW"/>
</dbReference>
<reference evidence="1 3" key="1">
    <citation type="journal article" date="2011" name="Nature">
        <title>The Medicago genome provides insight into the evolution of rhizobial symbioses.</title>
        <authorList>
            <person name="Young N.D."/>
            <person name="Debelle F."/>
            <person name="Oldroyd G.E."/>
            <person name="Geurts R."/>
            <person name="Cannon S.B."/>
            <person name="Udvardi M.K."/>
            <person name="Benedito V.A."/>
            <person name="Mayer K.F."/>
            <person name="Gouzy J."/>
            <person name="Schoof H."/>
            <person name="Van de Peer Y."/>
            <person name="Proost S."/>
            <person name="Cook D.R."/>
            <person name="Meyers B.C."/>
            <person name="Spannagl M."/>
            <person name="Cheung F."/>
            <person name="De Mita S."/>
            <person name="Krishnakumar V."/>
            <person name="Gundlach H."/>
            <person name="Zhou S."/>
            <person name="Mudge J."/>
            <person name="Bharti A.K."/>
            <person name="Murray J.D."/>
            <person name="Naoumkina M.A."/>
            <person name="Rosen B."/>
            <person name="Silverstein K.A."/>
            <person name="Tang H."/>
            <person name="Rombauts S."/>
            <person name="Zhao P.X."/>
            <person name="Zhou P."/>
            <person name="Barbe V."/>
            <person name="Bardou P."/>
            <person name="Bechner M."/>
            <person name="Bellec A."/>
            <person name="Berger A."/>
            <person name="Berges H."/>
            <person name="Bidwell S."/>
            <person name="Bisseling T."/>
            <person name="Choisne N."/>
            <person name="Couloux A."/>
            <person name="Denny R."/>
            <person name="Deshpande S."/>
            <person name="Dai X."/>
            <person name="Doyle J.J."/>
            <person name="Dudez A.M."/>
            <person name="Farmer A.D."/>
            <person name="Fouteau S."/>
            <person name="Franken C."/>
            <person name="Gibelin C."/>
            <person name="Gish J."/>
            <person name="Goldstein S."/>
            <person name="Gonzalez A.J."/>
            <person name="Green P.J."/>
            <person name="Hallab A."/>
            <person name="Hartog M."/>
            <person name="Hua A."/>
            <person name="Humphray S.J."/>
            <person name="Jeong D.H."/>
            <person name="Jing Y."/>
            <person name="Jocker A."/>
            <person name="Kenton S.M."/>
            <person name="Kim D.J."/>
            <person name="Klee K."/>
            <person name="Lai H."/>
            <person name="Lang C."/>
            <person name="Lin S."/>
            <person name="Macmil S.L."/>
            <person name="Magdelenat G."/>
            <person name="Matthews L."/>
            <person name="McCorrison J."/>
            <person name="Monaghan E.L."/>
            <person name="Mun J.H."/>
            <person name="Najar F.Z."/>
            <person name="Nicholson C."/>
            <person name="Noirot C."/>
            <person name="O'Bleness M."/>
            <person name="Paule C.R."/>
            <person name="Poulain J."/>
            <person name="Prion F."/>
            <person name="Qin B."/>
            <person name="Qu C."/>
            <person name="Retzel E.F."/>
            <person name="Riddle C."/>
            <person name="Sallet E."/>
            <person name="Samain S."/>
            <person name="Samson N."/>
            <person name="Sanders I."/>
            <person name="Saurat O."/>
            <person name="Scarpelli C."/>
            <person name="Schiex T."/>
            <person name="Segurens B."/>
            <person name="Severin A.J."/>
            <person name="Sherrier D.J."/>
            <person name="Shi R."/>
            <person name="Sims S."/>
            <person name="Singer S.R."/>
            <person name="Sinharoy S."/>
            <person name="Sterck L."/>
            <person name="Viollet A."/>
            <person name="Wang B.B."/>
            <person name="Wang K."/>
            <person name="Wang M."/>
            <person name="Wang X."/>
            <person name="Warfsmann J."/>
            <person name="Weissenbach J."/>
            <person name="White D.D."/>
            <person name="White J.D."/>
            <person name="Wiley G.B."/>
            <person name="Wincker P."/>
            <person name="Xing Y."/>
            <person name="Yang L."/>
            <person name="Yao Z."/>
            <person name="Ying F."/>
            <person name="Zhai J."/>
            <person name="Zhou L."/>
            <person name="Zuber A."/>
            <person name="Denarie J."/>
            <person name="Dixon R.A."/>
            <person name="May G.D."/>
            <person name="Schwartz D.C."/>
            <person name="Rogers J."/>
            <person name="Quetier F."/>
            <person name="Town C.D."/>
            <person name="Roe B.A."/>
        </authorList>
    </citation>
    <scope>NUCLEOTIDE SEQUENCE [LARGE SCALE GENOMIC DNA]</scope>
    <source>
        <strain evidence="1">A17</strain>
        <strain evidence="2 3">cv. Jemalong A17</strain>
    </source>
</reference>
<name>G7LCQ7_MEDTR</name>
<dbReference type="HOGENOM" id="CLU_2658281_0_0_1"/>
<gene>
    <name evidence="1" type="ordered locus">MTR_8g035530</name>
</gene>
<evidence type="ECO:0000313" key="1">
    <source>
        <dbReference type="EMBL" id="AET02124.1"/>
    </source>
</evidence>
<proteinExistence type="predicted"/>
<evidence type="ECO:0000313" key="2">
    <source>
        <dbReference type="EnsemblPlants" id="AET02124"/>
    </source>
</evidence>
<keyword evidence="3" id="KW-1185">Reference proteome</keyword>
<dbReference type="EnsemblPlants" id="AET02124">
    <property type="protein sequence ID" value="AET02124"/>
    <property type="gene ID" value="MTR_8g035530"/>
</dbReference>
<reference evidence="1 3" key="2">
    <citation type="journal article" date="2014" name="BMC Genomics">
        <title>An improved genome release (version Mt4.0) for the model legume Medicago truncatula.</title>
        <authorList>
            <person name="Tang H."/>
            <person name="Krishnakumar V."/>
            <person name="Bidwell S."/>
            <person name="Rosen B."/>
            <person name="Chan A."/>
            <person name="Zhou S."/>
            <person name="Gentzbittel L."/>
            <person name="Childs K.L."/>
            <person name="Yandell M."/>
            <person name="Gundlach H."/>
            <person name="Mayer K.F."/>
            <person name="Schwartz D.C."/>
            <person name="Town C.D."/>
        </authorList>
    </citation>
    <scope>GENOME REANNOTATION</scope>
    <source>
        <strain evidence="2 3">cv. Jemalong A17</strain>
    </source>
</reference>
<organism evidence="1 3">
    <name type="scientific">Medicago truncatula</name>
    <name type="common">Barrel medic</name>
    <name type="synonym">Medicago tribuloides</name>
    <dbReference type="NCBI Taxonomy" id="3880"/>
    <lineage>
        <taxon>Eukaryota</taxon>
        <taxon>Viridiplantae</taxon>
        <taxon>Streptophyta</taxon>
        <taxon>Embryophyta</taxon>
        <taxon>Tracheophyta</taxon>
        <taxon>Spermatophyta</taxon>
        <taxon>Magnoliopsida</taxon>
        <taxon>eudicotyledons</taxon>
        <taxon>Gunneridae</taxon>
        <taxon>Pentapetalae</taxon>
        <taxon>rosids</taxon>
        <taxon>fabids</taxon>
        <taxon>Fabales</taxon>
        <taxon>Fabaceae</taxon>
        <taxon>Papilionoideae</taxon>
        <taxon>50 kb inversion clade</taxon>
        <taxon>NPAAA clade</taxon>
        <taxon>Hologalegina</taxon>
        <taxon>IRL clade</taxon>
        <taxon>Trifolieae</taxon>
        <taxon>Medicago</taxon>
    </lineage>
</organism>
<dbReference type="PaxDb" id="3880-AET02124"/>
<accession>G7LCQ7</accession>
<protein>
    <submittedName>
        <fullName evidence="1">FAR1 DNA-binding domain protein</fullName>
    </submittedName>
</protein>
<dbReference type="OMA" id="GNIVACR"/>
<keyword evidence="1" id="KW-0238">DNA-binding</keyword>
<reference evidence="2" key="3">
    <citation type="submission" date="2015-04" db="UniProtKB">
        <authorList>
            <consortium name="EnsemblPlants"/>
        </authorList>
    </citation>
    <scope>IDENTIFICATION</scope>
    <source>
        <strain evidence="2">cv. Jemalong A17</strain>
    </source>
</reference>